<dbReference type="RefSeq" id="WP_002374939.1">
    <property type="nucleotide sequence ID" value="NZ_CABGQB010000001.1"/>
</dbReference>
<dbReference type="InterPro" id="IPR002563">
    <property type="entry name" value="Flavin_Rdtase-like_dom"/>
</dbReference>
<evidence type="ECO:0000313" key="5">
    <source>
        <dbReference type="EMBL" id="AYM72210.1"/>
    </source>
</evidence>
<evidence type="ECO:0000256" key="2">
    <source>
        <dbReference type="ARBA" id="ARBA00022630"/>
    </source>
</evidence>
<dbReference type="GO" id="GO:0010181">
    <property type="term" value="F:FMN binding"/>
    <property type="evidence" value="ECO:0007669"/>
    <property type="project" value="InterPro"/>
</dbReference>
<dbReference type="AlphaFoldDB" id="A0A242BBB5"/>
<accession>A0A242BBB5</accession>
<comment type="similarity">
    <text evidence="3">Belongs to the flavoredoxin family.</text>
</comment>
<dbReference type="SUPFAM" id="SSF50475">
    <property type="entry name" value="FMN-binding split barrel"/>
    <property type="match status" value="1"/>
</dbReference>
<dbReference type="Gene3D" id="2.30.110.10">
    <property type="entry name" value="Electron Transport, Fmn-binding Protein, Chain A"/>
    <property type="match status" value="1"/>
</dbReference>
<evidence type="ECO:0000256" key="1">
    <source>
        <dbReference type="ARBA" id="ARBA00001917"/>
    </source>
</evidence>
<dbReference type="Proteomes" id="UP000275747">
    <property type="component" value="Chromosome"/>
</dbReference>
<keyword evidence="2" id="KW-0285">Flavoprotein</keyword>
<gene>
    <name evidence="6" type="ORF">A5810_002652</name>
    <name evidence="5" type="ORF">D9Z05_02550</name>
</gene>
<proteinExistence type="inferred from homology"/>
<dbReference type="GO" id="GO:0016646">
    <property type="term" value="F:oxidoreductase activity, acting on the CH-NH group of donors, NAD or NADP as acceptor"/>
    <property type="evidence" value="ECO:0007669"/>
    <property type="project" value="UniProtKB-ARBA"/>
</dbReference>
<evidence type="ECO:0000256" key="3">
    <source>
        <dbReference type="ARBA" id="ARBA00038054"/>
    </source>
</evidence>
<reference evidence="6 7" key="1">
    <citation type="submission" date="2017-05" db="EMBL/GenBank/DDBJ databases">
        <title>The Genome Sequence of Enterococcus faecium 7H8_DIV0219.</title>
        <authorList>
            <consortium name="The Broad Institute Genomics Platform"/>
            <consortium name="The Broad Institute Genomic Center for Infectious Diseases"/>
            <person name="Earl A."/>
            <person name="Manson A."/>
            <person name="Schwartman J."/>
            <person name="Gilmore M."/>
            <person name="Abouelleil A."/>
            <person name="Cao P."/>
            <person name="Chapman S."/>
            <person name="Cusick C."/>
            <person name="Shea T."/>
            <person name="Young S."/>
            <person name="Neafsey D."/>
            <person name="Nusbaum C."/>
            <person name="Birren B."/>
        </authorList>
    </citation>
    <scope>NUCLEOTIDE SEQUENCE [LARGE SCALE GENOMIC DNA]</scope>
    <source>
        <strain evidence="6 7">7H8_DIV0219</strain>
    </source>
</reference>
<dbReference type="InterPro" id="IPR012349">
    <property type="entry name" value="Split_barrel_FMN-bd"/>
</dbReference>
<evidence type="ECO:0000259" key="4">
    <source>
        <dbReference type="Pfam" id="PF01613"/>
    </source>
</evidence>
<dbReference type="PANTHER" id="PTHR43567:SF1">
    <property type="entry name" value="FLAVOREDOXIN"/>
    <property type="match status" value="1"/>
</dbReference>
<evidence type="ECO:0000313" key="6">
    <source>
        <dbReference type="EMBL" id="OTN92767.1"/>
    </source>
</evidence>
<reference evidence="5 8" key="2">
    <citation type="submission" date="2018-10" db="EMBL/GenBank/DDBJ databases">
        <title>Escaping from acidified nitrite in gastric host defense: Transcriptomic basis for resistance to free nitrous acid in Enterococcus faecalis.</title>
        <authorList>
            <person name="Yu Z."/>
            <person name="Shi D."/>
            <person name="Liu W."/>
            <person name="Meng F."/>
        </authorList>
    </citation>
    <scope>NUCLEOTIDE SEQUENCE [LARGE SCALE GENOMIC DNA]</scope>
    <source>
        <strain evidence="5 8">JE1</strain>
    </source>
</reference>
<name>A0A242BBB5_ENTFC</name>
<dbReference type="Proteomes" id="UP000194885">
    <property type="component" value="Unassembled WGS sequence"/>
</dbReference>
<evidence type="ECO:0000313" key="7">
    <source>
        <dbReference type="Proteomes" id="UP000194885"/>
    </source>
</evidence>
<protein>
    <submittedName>
        <fullName evidence="5">Flavin reductase family protein</fullName>
    </submittedName>
</protein>
<dbReference type="Pfam" id="PF01613">
    <property type="entry name" value="Flavin_Reduct"/>
    <property type="match status" value="1"/>
</dbReference>
<feature type="domain" description="Flavin reductase like" evidence="4">
    <location>
        <begin position="13"/>
        <end position="183"/>
    </location>
</feature>
<evidence type="ECO:0000313" key="8">
    <source>
        <dbReference type="Proteomes" id="UP000275747"/>
    </source>
</evidence>
<dbReference type="PANTHER" id="PTHR43567">
    <property type="entry name" value="FLAVOREDOXIN-RELATED-RELATED"/>
    <property type="match status" value="1"/>
</dbReference>
<dbReference type="EMBL" id="NGKW01000006">
    <property type="protein sequence ID" value="OTN92767.1"/>
    <property type="molecule type" value="Genomic_DNA"/>
</dbReference>
<organism evidence="6 7">
    <name type="scientific">Enterococcus faecium</name>
    <name type="common">Streptococcus faecium</name>
    <dbReference type="NCBI Taxonomy" id="1352"/>
    <lineage>
        <taxon>Bacteria</taxon>
        <taxon>Bacillati</taxon>
        <taxon>Bacillota</taxon>
        <taxon>Bacilli</taxon>
        <taxon>Lactobacillales</taxon>
        <taxon>Enterococcaceae</taxon>
        <taxon>Enterococcus</taxon>
    </lineage>
</organism>
<dbReference type="EMBL" id="CP033041">
    <property type="protein sequence ID" value="AYM72210.1"/>
    <property type="molecule type" value="Genomic_DNA"/>
</dbReference>
<sequence length="200" mass="22952">MFKKMEKESFYYGFPVVLMTTKDEMTGNDNLTPISSTWTLGKTIVIGISMHSKGYTNLKVGHAATFNLADKTLWEKIEKIAKTTGHPIMPDYKQKAGYSFCSDKFQLGKFTKLAGEEVATVRIKECPIQIETLVQRISTREDFAIVECEIVAIFVEEGILHDPTHINVDKWQPLIYKFREYTTANQSLSLNFRFQEFKES</sequence>
<dbReference type="InterPro" id="IPR052174">
    <property type="entry name" value="Flavoredoxin"/>
</dbReference>
<comment type="cofactor">
    <cofactor evidence="1">
        <name>FMN</name>
        <dbReference type="ChEBI" id="CHEBI:58210"/>
    </cofactor>
</comment>